<name>A0ABP7N5M2_9BACT</name>
<dbReference type="EMBL" id="BAABDH010000039">
    <property type="protein sequence ID" value="GAA3937639.1"/>
    <property type="molecule type" value="Genomic_DNA"/>
</dbReference>
<comment type="caution">
    <text evidence="2">The sequence shown here is derived from an EMBL/GenBank/DDBJ whole genome shotgun (WGS) entry which is preliminary data.</text>
</comment>
<feature type="signal peptide" evidence="1">
    <location>
        <begin position="1"/>
        <end position="20"/>
    </location>
</feature>
<evidence type="ECO:0000313" key="2">
    <source>
        <dbReference type="EMBL" id="GAA3937639.1"/>
    </source>
</evidence>
<evidence type="ECO:0000256" key="1">
    <source>
        <dbReference type="SAM" id="SignalP"/>
    </source>
</evidence>
<keyword evidence="1" id="KW-0732">Signal</keyword>
<dbReference type="RefSeq" id="WP_345113494.1">
    <property type="nucleotide sequence ID" value="NZ_BAABDH010000039.1"/>
</dbReference>
<dbReference type="Pfam" id="PF14092">
    <property type="entry name" value="DUF4270"/>
    <property type="match status" value="1"/>
</dbReference>
<dbReference type="Proteomes" id="UP001499909">
    <property type="component" value="Unassembled WGS sequence"/>
</dbReference>
<sequence length="503" mass="54241">MNWLANSAFRSASASLFSVALLFAAASCEDPNDLGVELPGTAPISTEYRDYAVNASTVLQKPVQTLNSSRYLVGRVQDAKLGTTTAKSFFNLQTLLAGSIVSPSQYDKQILDSVVIVASFDQVYGSSAQPVAYDVFRLASPLDDQGTYNSTTNVALLEPTVGIGKGLKSSLNRTRVEERPNGLKTKKNVLVDSTTSVTVPDRSVRLTVFRKAAGTLPAVPSAFIEGVFNAIKSKDTPFTQTVLNGLWKGLALAPSDGFSSSVVGFNRAQQNRVIFYYHLDGGTDVNPVPYPISFESSAGAANAPRSFTQISTELTAPFDQLSDSKKSVLPNTTDQAVYMQDGLGLGTKLEIPGLAELVSNKDGLAINRAELIVPVKPYTNALFPLPPQAVVYELGADNTILQRTVNISPFERLIQADGTNQQSAGTNAVATFYDLGPTNKYYSLSMTSYLQAYIYDVLGAERPAALMLFPVVRYSSGTVNLTLNRAVLDAQNIKLRVYFSKLR</sequence>
<protein>
    <recommendedName>
        <fullName evidence="4">DUF4270 family protein</fullName>
    </recommendedName>
</protein>
<organism evidence="2 3">
    <name type="scientific">Hymenobacter algoricola</name>
    <dbReference type="NCBI Taxonomy" id="486267"/>
    <lineage>
        <taxon>Bacteria</taxon>
        <taxon>Pseudomonadati</taxon>
        <taxon>Bacteroidota</taxon>
        <taxon>Cytophagia</taxon>
        <taxon>Cytophagales</taxon>
        <taxon>Hymenobacteraceae</taxon>
        <taxon>Hymenobacter</taxon>
    </lineage>
</organism>
<keyword evidence="3" id="KW-1185">Reference proteome</keyword>
<gene>
    <name evidence="2" type="ORF">GCM10022406_22150</name>
</gene>
<accession>A0ABP7N5M2</accession>
<evidence type="ECO:0008006" key="4">
    <source>
        <dbReference type="Google" id="ProtNLM"/>
    </source>
</evidence>
<proteinExistence type="predicted"/>
<reference evidence="3" key="1">
    <citation type="journal article" date="2019" name="Int. J. Syst. Evol. Microbiol.">
        <title>The Global Catalogue of Microorganisms (GCM) 10K type strain sequencing project: providing services to taxonomists for standard genome sequencing and annotation.</title>
        <authorList>
            <consortium name="The Broad Institute Genomics Platform"/>
            <consortium name="The Broad Institute Genome Sequencing Center for Infectious Disease"/>
            <person name="Wu L."/>
            <person name="Ma J."/>
        </authorList>
    </citation>
    <scope>NUCLEOTIDE SEQUENCE [LARGE SCALE GENOMIC DNA]</scope>
    <source>
        <strain evidence="3">JCM 17214</strain>
    </source>
</reference>
<evidence type="ECO:0000313" key="3">
    <source>
        <dbReference type="Proteomes" id="UP001499909"/>
    </source>
</evidence>
<feature type="chain" id="PRO_5046139430" description="DUF4270 family protein" evidence="1">
    <location>
        <begin position="21"/>
        <end position="503"/>
    </location>
</feature>
<dbReference type="InterPro" id="IPR025366">
    <property type="entry name" value="DUF4270"/>
</dbReference>